<proteinExistence type="predicted"/>
<sequence>MMEKSRDRSLERYGRERSVERGSDKGSNKLTKKTNFERNGDDRTKLRYNETSTEKSQIDERFHGQNLPPPPPLPPHVVPQSVLGRRDEDADRRFGNARHSQRL</sequence>
<comment type="caution">
    <text evidence="1">The sequence shown here is derived from an EMBL/GenBank/DDBJ whole genome shotgun (WGS) entry which is preliminary data.</text>
</comment>
<dbReference type="EMBL" id="CM046396">
    <property type="protein sequence ID" value="KAI8538568.1"/>
    <property type="molecule type" value="Genomic_DNA"/>
</dbReference>
<protein>
    <submittedName>
        <fullName evidence="1">Uncharacterized protein</fullName>
    </submittedName>
</protein>
<name>A0ACC0MDX3_RHOML</name>
<evidence type="ECO:0000313" key="1">
    <source>
        <dbReference type="EMBL" id="KAI8538568.1"/>
    </source>
</evidence>
<organism evidence="1 2">
    <name type="scientific">Rhododendron molle</name>
    <name type="common">Chinese azalea</name>
    <name type="synonym">Azalea mollis</name>
    <dbReference type="NCBI Taxonomy" id="49168"/>
    <lineage>
        <taxon>Eukaryota</taxon>
        <taxon>Viridiplantae</taxon>
        <taxon>Streptophyta</taxon>
        <taxon>Embryophyta</taxon>
        <taxon>Tracheophyta</taxon>
        <taxon>Spermatophyta</taxon>
        <taxon>Magnoliopsida</taxon>
        <taxon>eudicotyledons</taxon>
        <taxon>Gunneridae</taxon>
        <taxon>Pentapetalae</taxon>
        <taxon>asterids</taxon>
        <taxon>Ericales</taxon>
        <taxon>Ericaceae</taxon>
        <taxon>Ericoideae</taxon>
        <taxon>Rhodoreae</taxon>
        <taxon>Rhododendron</taxon>
    </lineage>
</organism>
<evidence type="ECO:0000313" key="2">
    <source>
        <dbReference type="Proteomes" id="UP001062846"/>
    </source>
</evidence>
<dbReference type="Proteomes" id="UP001062846">
    <property type="component" value="Chromosome 9"/>
</dbReference>
<accession>A0ACC0MDX3</accession>
<keyword evidence="2" id="KW-1185">Reference proteome</keyword>
<gene>
    <name evidence="1" type="ORF">RHMOL_Rhmol09G0114200</name>
</gene>
<reference evidence="1" key="1">
    <citation type="submission" date="2022-02" db="EMBL/GenBank/DDBJ databases">
        <title>Plant Genome Project.</title>
        <authorList>
            <person name="Zhang R.-G."/>
        </authorList>
    </citation>
    <scope>NUCLEOTIDE SEQUENCE</scope>
    <source>
        <strain evidence="1">AT1</strain>
    </source>
</reference>